<dbReference type="SUPFAM" id="SSF55874">
    <property type="entry name" value="ATPase domain of HSP90 chaperone/DNA topoisomerase II/histidine kinase"/>
    <property type="match status" value="1"/>
</dbReference>
<dbReference type="InterPro" id="IPR036890">
    <property type="entry name" value="HATPase_C_sf"/>
</dbReference>
<dbReference type="STRING" id="1305675.BFG57_10910"/>
<feature type="domain" description="HAMP" evidence="15">
    <location>
        <begin position="198"/>
        <end position="250"/>
    </location>
</feature>
<keyword evidence="10" id="KW-0902">Two-component regulatory system</keyword>
<feature type="transmembrane region" description="Helical" evidence="13">
    <location>
        <begin position="177"/>
        <end position="196"/>
    </location>
</feature>
<dbReference type="OrthoDB" id="9776552at2"/>
<evidence type="ECO:0000256" key="10">
    <source>
        <dbReference type="ARBA" id="ARBA00023012"/>
    </source>
</evidence>
<evidence type="ECO:0000256" key="6">
    <source>
        <dbReference type="ARBA" id="ARBA00022679"/>
    </source>
</evidence>
<evidence type="ECO:0000256" key="8">
    <source>
        <dbReference type="ARBA" id="ARBA00022777"/>
    </source>
</evidence>
<dbReference type="Gene3D" id="3.30.565.10">
    <property type="entry name" value="Histidine kinase-like ATPase, C-terminal domain"/>
    <property type="match status" value="1"/>
</dbReference>
<gene>
    <name evidence="16" type="ORF">BFG57_10910</name>
</gene>
<comment type="caution">
    <text evidence="16">The sequence shown here is derived from an EMBL/GenBank/DDBJ whole genome shotgun (WGS) entry which is preliminary data.</text>
</comment>
<reference evidence="16 17" key="1">
    <citation type="submission" date="2016-08" db="EMBL/GenBank/DDBJ databases">
        <title>Genome of Bacillus solimangrovi GH2-4.</title>
        <authorList>
            <person name="Lim S."/>
            <person name="Kim B.-C."/>
        </authorList>
    </citation>
    <scope>NUCLEOTIDE SEQUENCE [LARGE SCALE GENOMIC DNA]</scope>
    <source>
        <strain evidence="16 17">GH2-4</strain>
    </source>
</reference>
<dbReference type="GO" id="GO:0000155">
    <property type="term" value="F:phosphorelay sensor kinase activity"/>
    <property type="evidence" value="ECO:0007669"/>
    <property type="project" value="InterPro"/>
</dbReference>
<dbReference type="SMART" id="SM00304">
    <property type="entry name" value="HAMP"/>
    <property type="match status" value="1"/>
</dbReference>
<dbReference type="GO" id="GO:0005886">
    <property type="term" value="C:plasma membrane"/>
    <property type="evidence" value="ECO:0007669"/>
    <property type="project" value="UniProtKB-SubCell"/>
</dbReference>
<dbReference type="InterPro" id="IPR003594">
    <property type="entry name" value="HATPase_dom"/>
</dbReference>
<evidence type="ECO:0000256" key="13">
    <source>
        <dbReference type="SAM" id="Phobius"/>
    </source>
</evidence>
<feature type="domain" description="Histidine kinase" evidence="14">
    <location>
        <begin position="371"/>
        <end position="467"/>
    </location>
</feature>
<evidence type="ECO:0000256" key="5">
    <source>
        <dbReference type="ARBA" id="ARBA00022553"/>
    </source>
</evidence>
<evidence type="ECO:0000313" key="17">
    <source>
        <dbReference type="Proteomes" id="UP000095209"/>
    </source>
</evidence>
<evidence type="ECO:0000256" key="3">
    <source>
        <dbReference type="ARBA" id="ARBA00012438"/>
    </source>
</evidence>
<name>A0A1E5LIC8_9BACI</name>
<dbReference type="InterPro" id="IPR005467">
    <property type="entry name" value="His_kinase_dom"/>
</dbReference>
<evidence type="ECO:0000256" key="4">
    <source>
        <dbReference type="ARBA" id="ARBA00022475"/>
    </source>
</evidence>
<evidence type="ECO:0000256" key="1">
    <source>
        <dbReference type="ARBA" id="ARBA00000085"/>
    </source>
</evidence>
<dbReference type="PROSITE" id="PS50885">
    <property type="entry name" value="HAMP"/>
    <property type="match status" value="1"/>
</dbReference>
<evidence type="ECO:0000256" key="9">
    <source>
        <dbReference type="ARBA" id="ARBA00022840"/>
    </source>
</evidence>
<dbReference type="InterPro" id="IPR004358">
    <property type="entry name" value="Sig_transdc_His_kin-like_C"/>
</dbReference>
<organism evidence="16 17">
    <name type="scientific">Bacillus solimangrovi</name>
    <dbReference type="NCBI Taxonomy" id="1305675"/>
    <lineage>
        <taxon>Bacteria</taxon>
        <taxon>Bacillati</taxon>
        <taxon>Bacillota</taxon>
        <taxon>Bacilli</taxon>
        <taxon>Bacillales</taxon>
        <taxon>Bacillaceae</taxon>
        <taxon>Bacillus</taxon>
    </lineage>
</organism>
<keyword evidence="4" id="KW-1003">Cell membrane</keyword>
<dbReference type="InterPro" id="IPR050640">
    <property type="entry name" value="Bact_2-comp_sensor_kinase"/>
</dbReference>
<keyword evidence="8" id="KW-0418">Kinase</keyword>
<keyword evidence="5" id="KW-0597">Phosphoprotein</keyword>
<comment type="subcellular location">
    <subcellularLocation>
        <location evidence="2">Cell membrane</location>
        <topology evidence="2">Multi-pass membrane protein</topology>
    </subcellularLocation>
</comment>
<evidence type="ECO:0000259" key="15">
    <source>
        <dbReference type="PROSITE" id="PS50885"/>
    </source>
</evidence>
<dbReference type="PRINTS" id="PR00344">
    <property type="entry name" value="BCTRLSENSOR"/>
</dbReference>
<keyword evidence="6" id="KW-0808">Transferase</keyword>
<dbReference type="Proteomes" id="UP000095209">
    <property type="component" value="Unassembled WGS sequence"/>
</dbReference>
<dbReference type="InterPro" id="IPR003660">
    <property type="entry name" value="HAMP_dom"/>
</dbReference>
<evidence type="ECO:0000259" key="14">
    <source>
        <dbReference type="PROSITE" id="PS50109"/>
    </source>
</evidence>
<dbReference type="PROSITE" id="PS50109">
    <property type="entry name" value="HIS_KIN"/>
    <property type="match status" value="1"/>
</dbReference>
<evidence type="ECO:0000256" key="12">
    <source>
        <dbReference type="SAM" id="Coils"/>
    </source>
</evidence>
<dbReference type="Pfam" id="PF00672">
    <property type="entry name" value="HAMP"/>
    <property type="match status" value="1"/>
</dbReference>
<evidence type="ECO:0000313" key="16">
    <source>
        <dbReference type="EMBL" id="OEH93825.1"/>
    </source>
</evidence>
<dbReference type="SMART" id="SM00387">
    <property type="entry name" value="HATPase_c"/>
    <property type="match status" value="1"/>
</dbReference>
<evidence type="ECO:0000256" key="11">
    <source>
        <dbReference type="ARBA" id="ARBA00023136"/>
    </source>
</evidence>
<proteinExistence type="predicted"/>
<dbReference type="GO" id="GO:0005524">
    <property type="term" value="F:ATP binding"/>
    <property type="evidence" value="ECO:0007669"/>
    <property type="project" value="UniProtKB-KW"/>
</dbReference>
<comment type="catalytic activity">
    <reaction evidence="1">
        <text>ATP + protein L-histidine = ADP + protein N-phospho-L-histidine.</text>
        <dbReference type="EC" id="2.7.13.3"/>
    </reaction>
</comment>
<dbReference type="CDD" id="cd06225">
    <property type="entry name" value="HAMP"/>
    <property type="match status" value="1"/>
</dbReference>
<keyword evidence="12" id="KW-0175">Coiled coil</keyword>
<dbReference type="Pfam" id="PF02518">
    <property type="entry name" value="HATPase_c"/>
    <property type="match status" value="1"/>
</dbReference>
<dbReference type="PANTHER" id="PTHR34220">
    <property type="entry name" value="SENSOR HISTIDINE KINASE YPDA"/>
    <property type="match status" value="1"/>
</dbReference>
<feature type="transmembrane region" description="Helical" evidence="13">
    <location>
        <begin position="6"/>
        <end position="25"/>
    </location>
</feature>
<dbReference type="EMBL" id="MJEH01000008">
    <property type="protein sequence ID" value="OEH93825.1"/>
    <property type="molecule type" value="Genomic_DNA"/>
</dbReference>
<keyword evidence="17" id="KW-1185">Reference proteome</keyword>
<protein>
    <recommendedName>
        <fullName evidence="3">histidine kinase</fullName>
        <ecNumber evidence="3">2.7.13.3</ecNumber>
    </recommendedName>
</protein>
<keyword evidence="13" id="KW-0812">Transmembrane</keyword>
<dbReference type="InterPro" id="IPR010559">
    <property type="entry name" value="Sig_transdc_His_kin_internal"/>
</dbReference>
<keyword evidence="13" id="KW-1133">Transmembrane helix</keyword>
<evidence type="ECO:0000256" key="2">
    <source>
        <dbReference type="ARBA" id="ARBA00004651"/>
    </source>
</evidence>
<dbReference type="SUPFAM" id="SSF158472">
    <property type="entry name" value="HAMP domain-like"/>
    <property type="match status" value="1"/>
</dbReference>
<keyword evidence="9" id="KW-0067">ATP-binding</keyword>
<keyword evidence="7" id="KW-0547">Nucleotide-binding</keyword>
<dbReference type="EC" id="2.7.13.3" evidence="3"/>
<sequence>MNKIQNKIILLSMVIMLIMGAFWFIMTMLNNQSSQVYNTILKRYLLLNEVSTYSDNAIAHLNQYISIPSKSNQELYEQIKGEFNSLSKSVHQIQNDRNIITITGYIEMINRQIHEMDAAVLSLENQNSINVNYHAEEAAKISQYINETTLTLFKQEVRFHEKVYLEIFELSRNLNRLGLLSITVIFLLLVAFSYWVSKGITRSIHILLQGAKQISKGIFQYPIKIDSNDEIAFLGDTFDQMRQNLKRSIEEMKQKAELEKRLQQSQLLLQEKELQRLQSQMNPHFLFNTLNLLSKKAYLEGAEQTSDLIVSVSNLLRYNLSKYDEPVKLSEEIFIVKEYFTILKARFTKRLSVSYEIDEQCLNYLIPNLILQPLIENAFIHAIEPFEDGGEIILRVRDMENEIVIEVEDDGPGIDATADTQEQKKGNSIGLENVRKRLELFYSSENVMNISSIQGQGTTIILHLPKG</sequence>
<dbReference type="RefSeq" id="WP_069716116.1">
    <property type="nucleotide sequence ID" value="NZ_MJEH01000008.1"/>
</dbReference>
<dbReference type="Pfam" id="PF06580">
    <property type="entry name" value="His_kinase"/>
    <property type="match status" value="1"/>
</dbReference>
<feature type="coiled-coil region" evidence="12">
    <location>
        <begin position="242"/>
        <end position="280"/>
    </location>
</feature>
<accession>A0A1E5LIC8</accession>
<dbReference type="Gene3D" id="6.10.340.10">
    <property type="match status" value="1"/>
</dbReference>
<dbReference type="AlphaFoldDB" id="A0A1E5LIC8"/>
<dbReference type="PANTHER" id="PTHR34220:SF7">
    <property type="entry name" value="SENSOR HISTIDINE KINASE YPDA"/>
    <property type="match status" value="1"/>
</dbReference>
<evidence type="ECO:0000256" key="7">
    <source>
        <dbReference type="ARBA" id="ARBA00022741"/>
    </source>
</evidence>
<keyword evidence="11 13" id="KW-0472">Membrane</keyword>